<dbReference type="Proteomes" id="UP000283543">
    <property type="component" value="Unassembled WGS sequence"/>
</dbReference>
<name>A0A3R6XAT9_APHAT</name>
<gene>
    <name evidence="2" type="ORF">DYB26_001383</name>
    <name evidence="1" type="ORF">DYB34_009005</name>
</gene>
<evidence type="ECO:0000313" key="2">
    <source>
        <dbReference type="EMBL" id="RHZ31324.1"/>
    </source>
</evidence>
<evidence type="ECO:0000313" key="3">
    <source>
        <dbReference type="Proteomes" id="UP000283543"/>
    </source>
</evidence>
<dbReference type="Proteomes" id="UP000286510">
    <property type="component" value="Unassembled WGS sequence"/>
</dbReference>
<dbReference type="AlphaFoldDB" id="A0A3R6XAT9"/>
<evidence type="ECO:0000313" key="1">
    <source>
        <dbReference type="EMBL" id="RHY67884.1"/>
    </source>
</evidence>
<sequence>MTNPAWAALCVERQFLEVTTEGLVALQTTLNKECYEEKAQFAVRMSEERRMWTEQVLSDRMLLEEERRAMVGSSALTES</sequence>
<accession>A0A3R6XAT9</accession>
<dbReference type="EMBL" id="QUTF01010677">
    <property type="protein sequence ID" value="RHZ31324.1"/>
    <property type="molecule type" value="Genomic_DNA"/>
</dbReference>
<organism evidence="1 3">
    <name type="scientific">Aphanomyces astaci</name>
    <name type="common">Crayfish plague agent</name>
    <dbReference type="NCBI Taxonomy" id="112090"/>
    <lineage>
        <taxon>Eukaryota</taxon>
        <taxon>Sar</taxon>
        <taxon>Stramenopiles</taxon>
        <taxon>Oomycota</taxon>
        <taxon>Saprolegniomycetes</taxon>
        <taxon>Saprolegniales</taxon>
        <taxon>Verrucalvaceae</taxon>
        <taxon>Aphanomyces</taxon>
    </lineage>
</organism>
<proteinExistence type="predicted"/>
<reference evidence="3 4" key="1">
    <citation type="submission" date="2018-08" db="EMBL/GenBank/DDBJ databases">
        <title>Aphanomyces genome sequencing and annotation.</title>
        <authorList>
            <person name="Minardi D."/>
            <person name="Oidtmann B."/>
            <person name="Van Der Giezen M."/>
            <person name="Studholme D.J."/>
        </authorList>
    </citation>
    <scope>NUCLEOTIDE SEQUENCE [LARGE SCALE GENOMIC DNA]</scope>
    <source>
        <strain evidence="2 4">FDL457</strain>
        <strain evidence="1 3">Si</strain>
    </source>
</reference>
<evidence type="ECO:0000313" key="4">
    <source>
        <dbReference type="Proteomes" id="UP000286510"/>
    </source>
</evidence>
<dbReference type="EMBL" id="QUTB01003468">
    <property type="protein sequence ID" value="RHY67884.1"/>
    <property type="molecule type" value="Genomic_DNA"/>
</dbReference>
<protein>
    <submittedName>
        <fullName evidence="1">Uncharacterized protein</fullName>
    </submittedName>
</protein>
<dbReference type="VEuPathDB" id="FungiDB:H257_12324"/>
<comment type="caution">
    <text evidence="1">The sequence shown here is derived from an EMBL/GenBank/DDBJ whole genome shotgun (WGS) entry which is preliminary data.</text>
</comment>